<reference evidence="2 3" key="1">
    <citation type="submission" date="2022-12" db="EMBL/GenBank/DDBJ databases">
        <title>Chromosome-level genome assembly of true bugs.</title>
        <authorList>
            <person name="Ma L."/>
            <person name="Li H."/>
        </authorList>
    </citation>
    <scope>NUCLEOTIDE SEQUENCE [LARGE SCALE GENOMIC DNA]</scope>
    <source>
        <strain evidence="2">Lab_2022b</strain>
    </source>
</reference>
<sequence>MEDCLRCDACSCIYIDPANYYKHMKNFHEKYNTLIPGIRKKERYKFERRCNIETQNDKDRANILENEQLNKTAILEPQTSLNTSQHISEKIKNRWSEMISRRLPPLLPVDSIKCEPGDEEYDINSLVSNVEVNIKIEPRECMIE</sequence>
<keyword evidence="3" id="KW-1185">Reference proteome</keyword>
<dbReference type="PROSITE" id="PS00028">
    <property type="entry name" value="ZINC_FINGER_C2H2_1"/>
    <property type="match status" value="1"/>
</dbReference>
<evidence type="ECO:0000259" key="1">
    <source>
        <dbReference type="PROSITE" id="PS00028"/>
    </source>
</evidence>
<evidence type="ECO:0000313" key="3">
    <source>
        <dbReference type="Proteomes" id="UP001461498"/>
    </source>
</evidence>
<name>A0AAW1CZM8_9HEMI</name>
<protein>
    <recommendedName>
        <fullName evidence="1">C2H2-type domain-containing protein</fullName>
    </recommendedName>
</protein>
<feature type="domain" description="C2H2-type" evidence="1">
    <location>
        <begin position="7"/>
        <end position="28"/>
    </location>
</feature>
<dbReference type="AlphaFoldDB" id="A0AAW1CZM8"/>
<comment type="caution">
    <text evidence="2">The sequence shown here is derived from an EMBL/GenBank/DDBJ whole genome shotgun (WGS) entry which is preliminary data.</text>
</comment>
<organism evidence="2 3">
    <name type="scientific">Rhynocoris fuscipes</name>
    <dbReference type="NCBI Taxonomy" id="488301"/>
    <lineage>
        <taxon>Eukaryota</taxon>
        <taxon>Metazoa</taxon>
        <taxon>Ecdysozoa</taxon>
        <taxon>Arthropoda</taxon>
        <taxon>Hexapoda</taxon>
        <taxon>Insecta</taxon>
        <taxon>Pterygota</taxon>
        <taxon>Neoptera</taxon>
        <taxon>Paraneoptera</taxon>
        <taxon>Hemiptera</taxon>
        <taxon>Heteroptera</taxon>
        <taxon>Panheteroptera</taxon>
        <taxon>Cimicomorpha</taxon>
        <taxon>Reduviidae</taxon>
        <taxon>Harpactorinae</taxon>
        <taxon>Harpactorini</taxon>
        <taxon>Rhynocoris</taxon>
    </lineage>
</organism>
<proteinExistence type="predicted"/>
<evidence type="ECO:0000313" key="2">
    <source>
        <dbReference type="EMBL" id="KAK9504246.1"/>
    </source>
</evidence>
<dbReference type="InterPro" id="IPR013087">
    <property type="entry name" value="Znf_C2H2_type"/>
</dbReference>
<dbReference type="Proteomes" id="UP001461498">
    <property type="component" value="Unassembled WGS sequence"/>
</dbReference>
<gene>
    <name evidence="2" type="ORF">O3M35_010621</name>
</gene>
<accession>A0AAW1CZM8</accession>
<dbReference type="EMBL" id="JAPXFL010000007">
    <property type="protein sequence ID" value="KAK9504246.1"/>
    <property type="molecule type" value="Genomic_DNA"/>
</dbReference>